<reference evidence="2 3" key="1">
    <citation type="journal article" date="2023" name="IScience">
        <title>Expanded male sex-determining region conserved during the evolution of homothallism in the green alga Volvox.</title>
        <authorList>
            <person name="Yamamoto K."/>
            <person name="Matsuzaki R."/>
            <person name="Mahakham W."/>
            <person name="Heman W."/>
            <person name="Sekimoto H."/>
            <person name="Kawachi M."/>
            <person name="Minakuchi Y."/>
            <person name="Toyoda A."/>
            <person name="Nozaki H."/>
        </authorList>
    </citation>
    <scope>NUCLEOTIDE SEQUENCE [LARGE SCALE GENOMIC DNA]</scope>
    <source>
        <strain evidence="2 3">NIES-4468</strain>
    </source>
</reference>
<accession>A0ABQ5RNS2</accession>
<protein>
    <submittedName>
        <fullName evidence="2">Uncharacterized protein</fullName>
    </submittedName>
</protein>
<gene>
    <name evidence="2" type="ORF">VaNZ11_001012</name>
</gene>
<evidence type="ECO:0000313" key="3">
    <source>
        <dbReference type="Proteomes" id="UP001165090"/>
    </source>
</evidence>
<keyword evidence="3" id="KW-1185">Reference proteome</keyword>
<comment type="caution">
    <text evidence="2">The sequence shown here is derived from an EMBL/GenBank/DDBJ whole genome shotgun (WGS) entry which is preliminary data.</text>
</comment>
<name>A0ABQ5RNS2_9CHLO</name>
<evidence type="ECO:0000256" key="1">
    <source>
        <dbReference type="SAM" id="Coils"/>
    </source>
</evidence>
<keyword evidence="1" id="KW-0175">Coiled coil</keyword>
<sequence length="194" mass="22080">MRASTVIRTQYRLNIHLEFARAILKVPLRTISTGTSGVEQPSVSGQDVPLGWLGKEIKANMRKDPPLSWVYMREGADGLKRVMPWSERVIWGTVLGGITFFFGPRIHRARKQAAEEREAAQRREEELQQKRLTAARVLLSGKSWVRDEAEAFEGMTPKQIVEFIFKHSINPDDPFEGMSPEEIDEFVSQTGVEL</sequence>
<dbReference type="Proteomes" id="UP001165090">
    <property type="component" value="Unassembled WGS sequence"/>
</dbReference>
<proteinExistence type="predicted"/>
<evidence type="ECO:0000313" key="2">
    <source>
        <dbReference type="EMBL" id="GLI59180.1"/>
    </source>
</evidence>
<dbReference type="EMBL" id="BSDZ01000004">
    <property type="protein sequence ID" value="GLI59180.1"/>
    <property type="molecule type" value="Genomic_DNA"/>
</dbReference>
<organism evidence="2 3">
    <name type="scientific">Volvox africanus</name>
    <dbReference type="NCBI Taxonomy" id="51714"/>
    <lineage>
        <taxon>Eukaryota</taxon>
        <taxon>Viridiplantae</taxon>
        <taxon>Chlorophyta</taxon>
        <taxon>core chlorophytes</taxon>
        <taxon>Chlorophyceae</taxon>
        <taxon>CS clade</taxon>
        <taxon>Chlamydomonadales</taxon>
        <taxon>Volvocaceae</taxon>
        <taxon>Volvox</taxon>
    </lineage>
</organism>
<feature type="coiled-coil region" evidence="1">
    <location>
        <begin position="106"/>
        <end position="133"/>
    </location>
</feature>